<reference evidence="2 3" key="1">
    <citation type="journal article" date="2019" name="Environ. Microbiol.">
        <title>Species interactions and distinct microbial communities in high Arctic permafrost affected cryosols are associated with the CH4 and CO2 gas fluxes.</title>
        <authorList>
            <person name="Altshuler I."/>
            <person name="Hamel J."/>
            <person name="Turney S."/>
            <person name="Magnuson E."/>
            <person name="Levesque R."/>
            <person name="Greer C."/>
            <person name="Whyte L.G."/>
        </authorList>
    </citation>
    <scope>NUCLEOTIDE SEQUENCE [LARGE SCALE GENOMIC DNA]</scope>
    <source>
        <strain evidence="2 3">E3</strain>
    </source>
</reference>
<dbReference type="AlphaFoldDB" id="A0A502HYK0"/>
<sequence length="75" mass="8094">MGFVVDGLAPSRASPLPHLIAFPRTNPVECGSWLAREGVRKNTANLWVKPPENESETPPRPSANPPASTSRCSSR</sequence>
<protein>
    <submittedName>
        <fullName evidence="2">Uncharacterized protein</fullName>
    </submittedName>
</protein>
<proteinExistence type="predicted"/>
<dbReference type="EMBL" id="RCZE01000004">
    <property type="protein sequence ID" value="TPG78995.1"/>
    <property type="molecule type" value="Genomic_DNA"/>
</dbReference>
<evidence type="ECO:0000256" key="1">
    <source>
        <dbReference type="SAM" id="MobiDB-lite"/>
    </source>
</evidence>
<gene>
    <name evidence="2" type="ORF">EAH78_10045</name>
</gene>
<feature type="region of interest" description="Disordered" evidence="1">
    <location>
        <begin position="44"/>
        <end position="75"/>
    </location>
</feature>
<evidence type="ECO:0000313" key="3">
    <source>
        <dbReference type="Proteomes" id="UP000317933"/>
    </source>
</evidence>
<accession>A0A502HYK0</accession>
<feature type="compositionally biased region" description="Polar residues" evidence="1">
    <location>
        <begin position="65"/>
        <end position="75"/>
    </location>
</feature>
<organism evidence="2 3">
    <name type="scientific">Pseudomonas arsenicoxydans</name>
    <dbReference type="NCBI Taxonomy" id="702115"/>
    <lineage>
        <taxon>Bacteria</taxon>
        <taxon>Pseudomonadati</taxon>
        <taxon>Pseudomonadota</taxon>
        <taxon>Gammaproteobacteria</taxon>
        <taxon>Pseudomonadales</taxon>
        <taxon>Pseudomonadaceae</taxon>
        <taxon>Pseudomonas</taxon>
    </lineage>
</organism>
<dbReference type="Proteomes" id="UP000317933">
    <property type="component" value="Unassembled WGS sequence"/>
</dbReference>
<name>A0A502HYK0_9PSED</name>
<evidence type="ECO:0000313" key="2">
    <source>
        <dbReference type="EMBL" id="TPG78995.1"/>
    </source>
</evidence>
<comment type="caution">
    <text evidence="2">The sequence shown here is derived from an EMBL/GenBank/DDBJ whole genome shotgun (WGS) entry which is preliminary data.</text>
</comment>